<dbReference type="SMART" id="SM00220">
    <property type="entry name" value="S_TKc"/>
    <property type="match status" value="1"/>
</dbReference>
<dbReference type="Gene3D" id="1.25.40.10">
    <property type="entry name" value="Tetratricopeptide repeat domain"/>
    <property type="match status" value="2"/>
</dbReference>
<gene>
    <name evidence="9" type="ORF">A10D4_00425</name>
</gene>
<protein>
    <submittedName>
        <fullName evidence="9">Serine/threonine protein kinase</fullName>
    </submittedName>
</protein>
<dbReference type="InterPro" id="IPR000719">
    <property type="entry name" value="Prot_kinase_dom"/>
</dbReference>
<evidence type="ECO:0000256" key="3">
    <source>
        <dbReference type="ARBA" id="ARBA00022777"/>
    </source>
</evidence>
<dbReference type="RefSeq" id="WP_008487010.1">
    <property type="nucleotide sequence ID" value="NZ_AMRG01000001.1"/>
</dbReference>
<dbReference type="Pfam" id="PF00069">
    <property type="entry name" value="Pkinase"/>
    <property type="match status" value="1"/>
</dbReference>
<dbReference type="Gene3D" id="3.30.200.20">
    <property type="entry name" value="Phosphorylase Kinase, domain 1"/>
    <property type="match status" value="1"/>
</dbReference>
<keyword evidence="9" id="KW-0723">Serine/threonine-protein kinase</keyword>
<comment type="caution">
    <text evidence="9">The sequence shown here is derived from an EMBL/GenBank/DDBJ whole genome shotgun (WGS) entry which is preliminary data.</text>
</comment>
<keyword evidence="7" id="KW-1133">Transmembrane helix</keyword>
<feature type="binding site" evidence="5">
    <location>
        <position position="62"/>
    </location>
    <ligand>
        <name>ATP</name>
        <dbReference type="ChEBI" id="CHEBI:30616"/>
    </ligand>
</feature>
<feature type="domain" description="Protein kinase" evidence="8">
    <location>
        <begin position="33"/>
        <end position="292"/>
    </location>
</feature>
<evidence type="ECO:0000256" key="7">
    <source>
        <dbReference type="SAM" id="Phobius"/>
    </source>
</evidence>
<evidence type="ECO:0000256" key="2">
    <source>
        <dbReference type="ARBA" id="ARBA00022741"/>
    </source>
</evidence>
<feature type="region of interest" description="Disordered" evidence="6">
    <location>
        <begin position="1"/>
        <end position="23"/>
    </location>
</feature>
<dbReference type="EMBL" id="AMRG01000001">
    <property type="protein sequence ID" value="EKE87515.1"/>
    <property type="molecule type" value="Genomic_DNA"/>
</dbReference>
<keyword evidence="7" id="KW-0472">Membrane</keyword>
<dbReference type="Gene3D" id="1.10.510.10">
    <property type="entry name" value="Transferase(Phosphotransferase) domain 1"/>
    <property type="match status" value="1"/>
</dbReference>
<evidence type="ECO:0000256" key="6">
    <source>
        <dbReference type="SAM" id="MobiDB-lite"/>
    </source>
</evidence>
<dbReference type="PROSITE" id="PS00107">
    <property type="entry name" value="PROTEIN_KINASE_ATP"/>
    <property type="match status" value="1"/>
</dbReference>
<evidence type="ECO:0000259" key="8">
    <source>
        <dbReference type="PROSITE" id="PS50011"/>
    </source>
</evidence>
<feature type="transmembrane region" description="Helical" evidence="7">
    <location>
        <begin position="316"/>
        <end position="338"/>
    </location>
</feature>
<dbReference type="InterPro" id="IPR011990">
    <property type="entry name" value="TPR-like_helical_dom_sf"/>
</dbReference>
<evidence type="ECO:0000313" key="10">
    <source>
        <dbReference type="Proteomes" id="UP000014115"/>
    </source>
</evidence>
<dbReference type="InterPro" id="IPR017441">
    <property type="entry name" value="Protein_kinase_ATP_BS"/>
</dbReference>
<keyword evidence="1" id="KW-0808">Transferase</keyword>
<dbReference type="PANTHER" id="PTHR43289">
    <property type="entry name" value="MITOGEN-ACTIVATED PROTEIN KINASE KINASE KINASE 20-RELATED"/>
    <property type="match status" value="1"/>
</dbReference>
<organism evidence="9 10">
    <name type="scientific">Idiomarina xiamenensis 10-D-4</name>
    <dbReference type="NCBI Taxonomy" id="740709"/>
    <lineage>
        <taxon>Bacteria</taxon>
        <taxon>Pseudomonadati</taxon>
        <taxon>Pseudomonadota</taxon>
        <taxon>Gammaproteobacteria</taxon>
        <taxon>Alteromonadales</taxon>
        <taxon>Idiomarinaceae</taxon>
        <taxon>Idiomarina</taxon>
    </lineage>
</organism>
<dbReference type="GO" id="GO:0004674">
    <property type="term" value="F:protein serine/threonine kinase activity"/>
    <property type="evidence" value="ECO:0007669"/>
    <property type="project" value="UniProtKB-KW"/>
</dbReference>
<dbReference type="eggNOG" id="COG0515">
    <property type="taxonomic scope" value="Bacteria"/>
</dbReference>
<dbReference type="Proteomes" id="UP000014115">
    <property type="component" value="Unassembled WGS sequence"/>
</dbReference>
<dbReference type="STRING" id="740709.A10D4_00425"/>
<keyword evidence="4 5" id="KW-0067">ATP-binding</keyword>
<dbReference type="CDD" id="cd14014">
    <property type="entry name" value="STKc_PknB_like"/>
    <property type="match status" value="1"/>
</dbReference>
<evidence type="ECO:0000256" key="1">
    <source>
        <dbReference type="ARBA" id="ARBA00022679"/>
    </source>
</evidence>
<reference evidence="9 10" key="1">
    <citation type="journal article" date="2012" name="J. Bacteriol.">
        <title>Genome Sequence of Idiomarina xiamenensis Type Strain 10-D-4.</title>
        <authorList>
            <person name="Lai Q."/>
            <person name="Wang L."/>
            <person name="Wang W."/>
            <person name="Shao Z."/>
        </authorList>
    </citation>
    <scope>NUCLEOTIDE SEQUENCE [LARGE SCALE GENOMIC DNA]</scope>
    <source>
        <strain evidence="9 10">10-D-4</strain>
    </source>
</reference>
<accession>K2LCC1</accession>
<keyword evidence="7" id="KW-0812">Transmembrane</keyword>
<evidence type="ECO:0000256" key="4">
    <source>
        <dbReference type="ARBA" id="ARBA00022840"/>
    </source>
</evidence>
<keyword evidence="2 5" id="KW-0547">Nucleotide-binding</keyword>
<dbReference type="PATRIC" id="fig|740709.3.peg.86"/>
<proteinExistence type="predicted"/>
<dbReference type="PROSITE" id="PS50011">
    <property type="entry name" value="PROTEIN_KINASE_DOM"/>
    <property type="match status" value="1"/>
</dbReference>
<dbReference type="GO" id="GO:0005524">
    <property type="term" value="F:ATP binding"/>
    <property type="evidence" value="ECO:0007669"/>
    <property type="project" value="UniProtKB-UniRule"/>
</dbReference>
<dbReference type="InterPro" id="IPR011009">
    <property type="entry name" value="Kinase-like_dom_sf"/>
</dbReference>
<keyword evidence="3 9" id="KW-0418">Kinase</keyword>
<keyword evidence="10" id="KW-1185">Reference proteome</keyword>
<sequence>MNDNEQTILPGQDNPDRGDTPRHSFPYSINARYSCLELLGRGGSGAVYRARDNKLQRDVAIKFINTDQRLARDRFISEARLLAKLEHDRICRVYEVAEEGPALYMVMQYVAGATLNDWRTLLTTRQLVEAIQQVAAGVAAVHQQGVIHRDIKPANIALTTDNQQGVKAVLLDFGIASDISNATLGVHAGQGSLFYMAPEQAKLDPQQITPAADVYSLGATLYFLLSGEPVLASRRTTVARAELSQDNIIPLQQLCPKLPDDLAQVVMHCLQRDPTKRYQSAQQLADDLQRWLNHQPVSLIRSPAYRIAKWYRRSPAAGVMITGLSLVLIAALVLFAYYQQQVGVRELRLQRFTEQVKNIEAEVRFIRMSPMTYIEDDMRQLSRRAEQFAAQAVNDSDFFAGPAWYAAGRTFYSLGRFNDAYHALQQAWQSDYQNPNAALYLALTHSELYQQGQQFAASIQNPSERERYLQQLQDEHQQPALSLLQRMSEGSQSESIPRSYLRAVAAYLNDDLNAADSILQQARDIPTWFYEAERLAATLDYQRAIIASNVDDIDNINKFYEAAKEHYQALENVAPNYTSVYLEHASLTTNLAAWFLKMSGDVTPYIQAVEHLVQQASEQRATKPELWAAKSQLVTIKAQLKNIQSESTLSLFALALSQAEKAYRLSVHDSSQRDNIRLQLLSMLRDLIRQFERDGLPLESLVARFRAVAADVPKHQQDIYFYYNNAVVYQSLAISELKTNGDTELASHYLERTRYWFESAINSHPERSGLYLNYANFLTRASSYLSHSMALDLLHVAQQTIDIGLTFTPDSWAAWYFKGAVHDELAKFDNLMGISSDVHYKTSLSAYEKAKALNPESLFPIQAILSPLIYRGIYLDSSQAALKQVQQQIAIHQTRLAKRIEERTDDNISNHFYLLGVVGNFMLAQCQQQHFELPDMALQLVSEDELNNPNIANSLFISVSAIEFYLNSSQRPQINRRMQHRVSMSNASARAASILPQGAYALAGLSQYVVSPSQASIDAYEDAIQHYRAQIQSTNVDGIIMFDLLRFMHKKIMQERPDDKQLEAIFQQWLRQPPQVEIKGQGYSPATLNELLN</sequence>
<dbReference type="PANTHER" id="PTHR43289:SF6">
    <property type="entry name" value="SERINE_THREONINE-PROTEIN KINASE NEKL-3"/>
    <property type="match status" value="1"/>
</dbReference>
<name>K2LCC1_9GAMM</name>
<dbReference type="SUPFAM" id="SSF48452">
    <property type="entry name" value="TPR-like"/>
    <property type="match status" value="2"/>
</dbReference>
<dbReference type="AlphaFoldDB" id="K2LCC1"/>
<evidence type="ECO:0000256" key="5">
    <source>
        <dbReference type="PROSITE-ProRule" id="PRU10141"/>
    </source>
</evidence>
<evidence type="ECO:0000313" key="9">
    <source>
        <dbReference type="EMBL" id="EKE87515.1"/>
    </source>
</evidence>
<dbReference type="SUPFAM" id="SSF56112">
    <property type="entry name" value="Protein kinase-like (PK-like)"/>
    <property type="match status" value="1"/>
</dbReference>